<protein>
    <submittedName>
        <fullName evidence="3">Lysm domain GPI-anchored protein 1</fullName>
    </submittedName>
</protein>
<feature type="domain" description="LysM" evidence="2">
    <location>
        <begin position="170"/>
        <end position="213"/>
    </location>
</feature>
<dbReference type="SUPFAM" id="SSF54106">
    <property type="entry name" value="LysM domain"/>
    <property type="match status" value="1"/>
</dbReference>
<feature type="domain" description="LysM" evidence="2">
    <location>
        <begin position="104"/>
        <end position="151"/>
    </location>
</feature>
<evidence type="ECO:0000313" key="4">
    <source>
        <dbReference type="Proteomes" id="UP000245207"/>
    </source>
</evidence>
<accession>A0A2U1KK53</accession>
<dbReference type="Pfam" id="PF23472">
    <property type="entry name" value="LysM2_CERK1_LYK3_4_5"/>
    <property type="match status" value="1"/>
</dbReference>
<feature type="chain" id="PRO_5015606456" evidence="1">
    <location>
        <begin position="21"/>
        <end position="412"/>
    </location>
</feature>
<dbReference type="InterPro" id="IPR018392">
    <property type="entry name" value="LysM"/>
</dbReference>
<evidence type="ECO:0000259" key="2">
    <source>
        <dbReference type="PROSITE" id="PS51782"/>
    </source>
</evidence>
<dbReference type="PROSITE" id="PS51782">
    <property type="entry name" value="LYSM"/>
    <property type="match status" value="2"/>
</dbReference>
<dbReference type="STRING" id="35608.A0A2U1KK53"/>
<keyword evidence="1" id="KW-0732">Signal</keyword>
<gene>
    <name evidence="3" type="ORF">CTI12_AA593700</name>
</gene>
<evidence type="ECO:0000313" key="3">
    <source>
        <dbReference type="EMBL" id="PWA37101.1"/>
    </source>
</evidence>
<dbReference type="InterPro" id="IPR036779">
    <property type="entry name" value="LysM_dom_sf"/>
</dbReference>
<dbReference type="CDD" id="cd00118">
    <property type="entry name" value="LysM"/>
    <property type="match status" value="2"/>
</dbReference>
<dbReference type="PANTHER" id="PTHR33734">
    <property type="entry name" value="LYSM DOMAIN-CONTAINING GPI-ANCHORED PROTEIN 2"/>
    <property type="match status" value="1"/>
</dbReference>
<dbReference type="OrthoDB" id="2107166at2759"/>
<sequence length="412" mass="42587">MLHHITTVTVFFILATTVTAKSTIEPCSTTDTCTSLLGYTLYTDLKVSELASLFQIDPYNLLAINSIDMTSSPDVTSHILPSQLYVKIPVICSCVDGIRKAVNTHYKTRPSDTLSGIADSVYGGLVSSDQIREVNDVEEGGVLDVGMDLKVPLPCTCFNGTDNNLPAVYLSYVVRDVDTLAGIAARYNTTVTDVMTVNSLGNAAIEDGDILAVPLSACASNFPKYASDNGLSVPNGGYAITAGHCVECSCTPGSRLYCQPASLSVSCSSMQCKGSNLMLGNVTVQQSSAGCNVTSCGYGGFVNGTIITTLSSSLQPRCPGPQQVPPLTPPPTVVSPELGFAPAPSPFQLGGAPIGGLPGSVVPSTSSGIAFPPSANGPSGSVSGACTLANPLSTFSLAMALVLFVKVMIPFL</sequence>
<dbReference type="AlphaFoldDB" id="A0A2U1KK53"/>
<evidence type="ECO:0000256" key="1">
    <source>
        <dbReference type="SAM" id="SignalP"/>
    </source>
</evidence>
<keyword evidence="4" id="KW-1185">Reference proteome</keyword>
<dbReference type="EMBL" id="PKPP01017240">
    <property type="protein sequence ID" value="PWA37101.1"/>
    <property type="molecule type" value="Genomic_DNA"/>
</dbReference>
<dbReference type="InterPro" id="IPR056562">
    <property type="entry name" value="LysM2_CERK1_LYK3_4_5"/>
</dbReference>
<dbReference type="SMART" id="SM00257">
    <property type="entry name" value="LysM"/>
    <property type="match status" value="2"/>
</dbReference>
<proteinExistence type="predicted"/>
<dbReference type="Proteomes" id="UP000245207">
    <property type="component" value="Unassembled WGS sequence"/>
</dbReference>
<reference evidence="3 4" key="1">
    <citation type="journal article" date="2018" name="Mol. Plant">
        <title>The genome of Artemisia annua provides insight into the evolution of Asteraceae family and artemisinin biosynthesis.</title>
        <authorList>
            <person name="Shen Q."/>
            <person name="Zhang L."/>
            <person name="Liao Z."/>
            <person name="Wang S."/>
            <person name="Yan T."/>
            <person name="Shi P."/>
            <person name="Liu M."/>
            <person name="Fu X."/>
            <person name="Pan Q."/>
            <person name="Wang Y."/>
            <person name="Lv Z."/>
            <person name="Lu X."/>
            <person name="Zhang F."/>
            <person name="Jiang W."/>
            <person name="Ma Y."/>
            <person name="Chen M."/>
            <person name="Hao X."/>
            <person name="Li L."/>
            <person name="Tang Y."/>
            <person name="Lv G."/>
            <person name="Zhou Y."/>
            <person name="Sun X."/>
            <person name="Brodelius P.E."/>
            <person name="Rose J.K.C."/>
            <person name="Tang K."/>
        </authorList>
    </citation>
    <scope>NUCLEOTIDE SEQUENCE [LARGE SCALE GENOMIC DNA]</scope>
    <source>
        <strain evidence="4">cv. Huhao1</strain>
        <tissue evidence="3">Leaf</tissue>
    </source>
</reference>
<organism evidence="3 4">
    <name type="scientific">Artemisia annua</name>
    <name type="common">Sweet wormwood</name>
    <dbReference type="NCBI Taxonomy" id="35608"/>
    <lineage>
        <taxon>Eukaryota</taxon>
        <taxon>Viridiplantae</taxon>
        <taxon>Streptophyta</taxon>
        <taxon>Embryophyta</taxon>
        <taxon>Tracheophyta</taxon>
        <taxon>Spermatophyta</taxon>
        <taxon>Magnoliopsida</taxon>
        <taxon>eudicotyledons</taxon>
        <taxon>Gunneridae</taxon>
        <taxon>Pentapetalae</taxon>
        <taxon>asterids</taxon>
        <taxon>campanulids</taxon>
        <taxon>Asterales</taxon>
        <taxon>Asteraceae</taxon>
        <taxon>Asteroideae</taxon>
        <taxon>Anthemideae</taxon>
        <taxon>Artemisiinae</taxon>
        <taxon>Artemisia</taxon>
    </lineage>
</organism>
<dbReference type="Pfam" id="PF01476">
    <property type="entry name" value="LysM"/>
    <property type="match status" value="1"/>
</dbReference>
<dbReference type="Gene3D" id="3.10.350.10">
    <property type="entry name" value="LysM domain"/>
    <property type="match status" value="2"/>
</dbReference>
<feature type="signal peptide" evidence="1">
    <location>
        <begin position="1"/>
        <end position="20"/>
    </location>
</feature>
<dbReference type="PANTHER" id="PTHR33734:SF35">
    <property type="entry name" value="LYSM DOMAIN-CONTAINING GPI-ANCHORED PROTEIN 1"/>
    <property type="match status" value="1"/>
</dbReference>
<comment type="caution">
    <text evidence="3">The sequence shown here is derived from an EMBL/GenBank/DDBJ whole genome shotgun (WGS) entry which is preliminary data.</text>
</comment>
<name>A0A2U1KK53_ARTAN</name>